<evidence type="ECO:0000313" key="1">
    <source>
        <dbReference type="EMBL" id="QJW95482.1"/>
    </source>
</evidence>
<proteinExistence type="predicted"/>
<accession>A0A6M5YR58</accession>
<dbReference type="PANTHER" id="PTHR39189:SF1">
    <property type="entry name" value="UPF0173 METAL-DEPENDENT HYDROLASE YTKL"/>
    <property type="match status" value="1"/>
</dbReference>
<dbReference type="SUPFAM" id="SSF56281">
    <property type="entry name" value="Metallo-hydrolase/oxidoreductase"/>
    <property type="match status" value="1"/>
</dbReference>
<keyword evidence="1" id="KW-0378">Hydrolase</keyword>
<sequence>MYRLLVVVGGAALLLGSLVPPHPSLRGQEPKAKTMTIRWFGQSFFQVEDSAGRKFAFDPHAIPAFGRATVRADFAIVTHPHDDHALIEMIDTGKKDARLPEADVYRGVTETRTGKQDWKVIDEKRGTTRIRTVATYHDTQNGLQRGKNSVFVVEVDGLVICHLGDLGHELTDAQVKAIGKVDVLMVPVGGIYTINGEQAQAVVKQLKPRLYVLPMHYGVPGYDDLAGPEEFLDGVPKDRVKKLPATNELTFPIDAKADAPTVVLLGWKKEEPPPAPPKK</sequence>
<dbReference type="Pfam" id="PF13483">
    <property type="entry name" value="Lactamase_B_3"/>
    <property type="match status" value="1"/>
</dbReference>
<dbReference type="AlphaFoldDB" id="A0A6M5YR58"/>
<dbReference type="Gene3D" id="3.60.15.10">
    <property type="entry name" value="Ribonuclease Z/Hydroxyacylglutathione hydrolase-like"/>
    <property type="match status" value="1"/>
</dbReference>
<dbReference type="Proteomes" id="UP000503447">
    <property type="component" value="Chromosome"/>
</dbReference>
<dbReference type="PANTHER" id="PTHR39189">
    <property type="entry name" value="UPF0173 METAL-DEPENDENT HYDROLASE YTKL"/>
    <property type="match status" value="1"/>
</dbReference>
<keyword evidence="2" id="KW-1185">Reference proteome</keyword>
<protein>
    <submittedName>
        <fullName evidence="1">Zn-dependent hydrolases of the metallo-beta-lactamase superfamily</fullName>
    </submittedName>
</protein>
<dbReference type="GO" id="GO:0016787">
    <property type="term" value="F:hydrolase activity"/>
    <property type="evidence" value="ECO:0007669"/>
    <property type="project" value="UniProtKB-KW"/>
</dbReference>
<dbReference type="InterPro" id="IPR036866">
    <property type="entry name" value="RibonucZ/Hydroxyglut_hydro"/>
</dbReference>
<gene>
    <name evidence="1" type="ORF">FTUN_3031</name>
</gene>
<evidence type="ECO:0000313" key="2">
    <source>
        <dbReference type="Proteomes" id="UP000503447"/>
    </source>
</evidence>
<dbReference type="KEGG" id="ftj:FTUN_3031"/>
<reference evidence="2" key="1">
    <citation type="submission" date="2020-05" db="EMBL/GenBank/DDBJ databases">
        <title>Frigoriglobus tundricola gen. nov., sp. nov., a psychrotolerant cellulolytic planctomycete of the family Gemmataceae with two divergent copies of 16S rRNA gene.</title>
        <authorList>
            <person name="Kulichevskaya I.S."/>
            <person name="Ivanova A.A."/>
            <person name="Naumoff D.G."/>
            <person name="Beletsky A.V."/>
            <person name="Rijpstra W.I.C."/>
            <person name="Sinninghe Damste J.S."/>
            <person name="Mardanov A.V."/>
            <person name="Ravin N.V."/>
            <person name="Dedysh S.N."/>
        </authorList>
    </citation>
    <scope>NUCLEOTIDE SEQUENCE [LARGE SCALE GENOMIC DNA]</scope>
    <source>
        <strain evidence="2">PL17</strain>
    </source>
</reference>
<name>A0A6M5YR58_9BACT</name>
<dbReference type="EMBL" id="CP053452">
    <property type="protein sequence ID" value="QJW95482.1"/>
    <property type="molecule type" value="Genomic_DNA"/>
</dbReference>
<dbReference type="RefSeq" id="WP_227254886.1">
    <property type="nucleotide sequence ID" value="NZ_CP053452.2"/>
</dbReference>
<organism evidence="1 2">
    <name type="scientific">Frigoriglobus tundricola</name>
    <dbReference type="NCBI Taxonomy" id="2774151"/>
    <lineage>
        <taxon>Bacteria</taxon>
        <taxon>Pseudomonadati</taxon>
        <taxon>Planctomycetota</taxon>
        <taxon>Planctomycetia</taxon>
        <taxon>Gemmatales</taxon>
        <taxon>Gemmataceae</taxon>
        <taxon>Frigoriglobus</taxon>
    </lineage>
</organism>